<dbReference type="GO" id="GO:0003735">
    <property type="term" value="F:structural constituent of ribosome"/>
    <property type="evidence" value="ECO:0007669"/>
    <property type="project" value="InterPro"/>
</dbReference>
<dbReference type="InterPro" id="IPR008991">
    <property type="entry name" value="Translation_prot_SH3-like_sf"/>
</dbReference>
<dbReference type="PANTHER" id="PTHR15680">
    <property type="entry name" value="RIBOSOMAL PROTEIN L19"/>
    <property type="match status" value="1"/>
</dbReference>
<accession>C4R4M8</accession>
<organism evidence="4 5">
    <name type="scientific">Komagataella phaffii (strain GS115 / ATCC 20864)</name>
    <name type="common">Yeast</name>
    <name type="synonym">Pichia pastoris</name>
    <dbReference type="NCBI Taxonomy" id="644223"/>
    <lineage>
        <taxon>Eukaryota</taxon>
        <taxon>Fungi</taxon>
        <taxon>Dikarya</taxon>
        <taxon>Ascomycota</taxon>
        <taxon>Saccharomycotina</taxon>
        <taxon>Pichiomycetes</taxon>
        <taxon>Pichiales</taxon>
        <taxon>Pichiaceae</taxon>
        <taxon>Komagataella</taxon>
    </lineage>
</organism>
<comment type="similarity">
    <text evidence="1">Belongs to the bacterial ribosomal protein bL19 family.</text>
</comment>
<dbReference type="STRING" id="644223.C4R4M8"/>
<name>C4R4M8_KOMPG</name>
<sequence>MLLQSFKALRATRSSLISTPIIQTAGYKTQYLGQKVVKVYQPLPKLREGTPLMKYVKENQYKKLDPNGVKKSLLDKSNPSLLRSGDIVRITYNNKQPPLVGMVIAVKRNGCDSNILLRNSYAKLGVEIRVPIFNPVIERVDILKRPTKYRSRNKLYYIRGTKLDVTDIESSLKKQQRRSN</sequence>
<dbReference type="GO" id="GO:0005762">
    <property type="term" value="C:mitochondrial large ribosomal subunit"/>
    <property type="evidence" value="ECO:0007669"/>
    <property type="project" value="TreeGrafter"/>
</dbReference>
<gene>
    <name evidence="4" type="ordered locus">PAS_chr3_0465</name>
</gene>
<dbReference type="InParanoid" id="C4R4M8"/>
<proteinExistence type="inferred from homology"/>
<keyword evidence="5" id="KW-1185">Reference proteome</keyword>
<dbReference type="Gene3D" id="2.30.30.790">
    <property type="match status" value="1"/>
</dbReference>
<evidence type="ECO:0000313" key="5">
    <source>
        <dbReference type="Proteomes" id="UP000000314"/>
    </source>
</evidence>
<dbReference type="SUPFAM" id="SSF50104">
    <property type="entry name" value="Translation proteins SH3-like domain"/>
    <property type="match status" value="1"/>
</dbReference>
<dbReference type="InterPro" id="IPR038657">
    <property type="entry name" value="Ribosomal_bL19_sf"/>
</dbReference>
<dbReference type="Proteomes" id="UP000000314">
    <property type="component" value="Chromosome 3"/>
</dbReference>
<dbReference type="SMR" id="C4R4M8"/>
<dbReference type="FunCoup" id="C4R4M8">
    <property type="interactions" value="276"/>
</dbReference>
<keyword evidence="3" id="KW-0687">Ribonucleoprotein</keyword>
<evidence type="ECO:0000256" key="2">
    <source>
        <dbReference type="ARBA" id="ARBA00022980"/>
    </source>
</evidence>
<evidence type="ECO:0000256" key="1">
    <source>
        <dbReference type="ARBA" id="ARBA00005781"/>
    </source>
</evidence>
<dbReference type="HOGENOM" id="CLU_076387_2_0_1"/>
<dbReference type="RefSeq" id="XP_002492693.1">
    <property type="nucleotide sequence ID" value="XM_002492648.1"/>
</dbReference>
<dbReference type="eggNOG" id="KOG1698">
    <property type="taxonomic scope" value="Eukaryota"/>
</dbReference>
<dbReference type="InterPro" id="IPR001857">
    <property type="entry name" value="Ribosomal_bL19"/>
</dbReference>
<dbReference type="KEGG" id="ppa:PAS_chr3_0465"/>
<evidence type="ECO:0000313" key="4">
    <source>
        <dbReference type="EMBL" id="CAY70514.1"/>
    </source>
</evidence>
<dbReference type="AlphaFoldDB" id="C4R4M8"/>
<dbReference type="PANTHER" id="PTHR15680:SF9">
    <property type="entry name" value="LARGE RIBOSOMAL SUBUNIT PROTEIN BL19M"/>
    <property type="match status" value="1"/>
</dbReference>
<dbReference type="OrthoDB" id="432645at2759"/>
<keyword evidence="2 4" id="KW-0689">Ribosomal protein</keyword>
<protein>
    <submittedName>
        <fullName evidence="4">Mitochondrial ribosomal protein of the large subunit</fullName>
    </submittedName>
</protein>
<evidence type="ECO:0000256" key="3">
    <source>
        <dbReference type="ARBA" id="ARBA00023274"/>
    </source>
</evidence>
<dbReference type="OMA" id="TYVELRV"/>
<dbReference type="Pfam" id="PF01245">
    <property type="entry name" value="Ribosomal_L19"/>
    <property type="match status" value="1"/>
</dbReference>
<dbReference type="GO" id="GO:0006412">
    <property type="term" value="P:translation"/>
    <property type="evidence" value="ECO:0007669"/>
    <property type="project" value="InterPro"/>
</dbReference>
<dbReference type="EMBL" id="FN392321">
    <property type="protein sequence ID" value="CAY70514.1"/>
    <property type="molecule type" value="Genomic_DNA"/>
</dbReference>
<reference evidence="4 5" key="1">
    <citation type="journal article" date="2009" name="Nat. Biotechnol.">
        <title>Genome sequence of the recombinant protein production host Pichia pastoris.</title>
        <authorList>
            <person name="De Schutter K."/>
            <person name="Lin Y.C."/>
            <person name="Tiels P."/>
            <person name="Van Hecke A."/>
            <person name="Glinka S."/>
            <person name="Weber-Lehmann J."/>
            <person name="Rouze P."/>
            <person name="Van de Peer Y."/>
            <person name="Callewaert N."/>
        </authorList>
    </citation>
    <scope>NUCLEOTIDE SEQUENCE [LARGE SCALE GENOMIC DNA]</scope>
    <source>
        <strain evidence="5">GS115 / ATCC 20864</strain>
    </source>
</reference>
<dbReference type="GeneID" id="8199593"/>